<dbReference type="SMART" id="SM00463">
    <property type="entry name" value="SMR"/>
    <property type="match status" value="1"/>
</dbReference>
<accession>A0A8H5GCZ6</accession>
<evidence type="ECO:0000313" key="4">
    <source>
        <dbReference type="EMBL" id="KAF5362531.1"/>
    </source>
</evidence>
<proteinExistence type="predicted"/>
<evidence type="ECO:0000313" key="5">
    <source>
        <dbReference type="Proteomes" id="UP000559027"/>
    </source>
</evidence>
<dbReference type="OrthoDB" id="4080456at2759"/>
<protein>
    <recommendedName>
        <fullName evidence="6">Smr domain-containing protein</fullName>
    </recommendedName>
</protein>
<gene>
    <name evidence="4" type="ORF">D9756_002653</name>
</gene>
<dbReference type="GO" id="GO:0016747">
    <property type="term" value="F:acyltransferase activity, transferring groups other than amino-acyl groups"/>
    <property type="evidence" value="ECO:0007669"/>
    <property type="project" value="InterPro"/>
</dbReference>
<dbReference type="InterPro" id="IPR002625">
    <property type="entry name" value="Smr_dom"/>
</dbReference>
<name>A0A8H5GCZ6_9AGAR</name>
<dbReference type="AlphaFoldDB" id="A0A8H5GCZ6"/>
<dbReference type="GO" id="GO:0005634">
    <property type="term" value="C:nucleus"/>
    <property type="evidence" value="ECO:0007669"/>
    <property type="project" value="TreeGrafter"/>
</dbReference>
<feature type="domain" description="Smr" evidence="2">
    <location>
        <begin position="548"/>
        <end position="602"/>
    </location>
</feature>
<feature type="region of interest" description="Disordered" evidence="1">
    <location>
        <begin position="75"/>
        <end position="108"/>
    </location>
</feature>
<organism evidence="4 5">
    <name type="scientific">Leucocoprinus leucothites</name>
    <dbReference type="NCBI Taxonomy" id="201217"/>
    <lineage>
        <taxon>Eukaryota</taxon>
        <taxon>Fungi</taxon>
        <taxon>Dikarya</taxon>
        <taxon>Basidiomycota</taxon>
        <taxon>Agaricomycotina</taxon>
        <taxon>Agaricomycetes</taxon>
        <taxon>Agaricomycetidae</taxon>
        <taxon>Agaricales</taxon>
        <taxon>Agaricineae</taxon>
        <taxon>Agaricaceae</taxon>
        <taxon>Leucocoprinus</taxon>
    </lineage>
</organism>
<dbReference type="SMART" id="SM01162">
    <property type="entry name" value="DUF1771"/>
    <property type="match status" value="1"/>
</dbReference>
<feature type="compositionally biased region" description="Low complexity" evidence="1">
    <location>
        <begin position="88"/>
        <end position="108"/>
    </location>
</feature>
<dbReference type="PROSITE" id="PS50828">
    <property type="entry name" value="SMR"/>
    <property type="match status" value="1"/>
</dbReference>
<dbReference type="GO" id="GO:0004519">
    <property type="term" value="F:endonuclease activity"/>
    <property type="evidence" value="ECO:0007669"/>
    <property type="project" value="TreeGrafter"/>
</dbReference>
<dbReference type="Proteomes" id="UP000559027">
    <property type="component" value="Unassembled WGS sequence"/>
</dbReference>
<reference evidence="4 5" key="1">
    <citation type="journal article" date="2020" name="ISME J.">
        <title>Uncovering the hidden diversity of litter-decomposition mechanisms in mushroom-forming fungi.</title>
        <authorList>
            <person name="Floudas D."/>
            <person name="Bentzer J."/>
            <person name="Ahren D."/>
            <person name="Johansson T."/>
            <person name="Persson P."/>
            <person name="Tunlid A."/>
        </authorList>
    </citation>
    <scope>NUCLEOTIDE SEQUENCE [LARGE SCALE GENOMIC DNA]</scope>
    <source>
        <strain evidence="4 5">CBS 146.42</strain>
    </source>
</reference>
<comment type="caution">
    <text evidence="4">The sequence shown here is derived from an EMBL/GenBank/DDBJ whole genome shotgun (WGS) entry which is preliminary data.</text>
</comment>
<sequence>MTALFQTLEREFCPPLDSSLLAALLAELETDVEGHPLLPEALQVNKLRYTLQELAAHAEEAQLSELADSNLTSLTEETISSQDHAPRGTTANTSVSSGSSGSSEHSFSTPLGFLQASLPDVPTKKLKKALQEVEKSGRGLDMWDLVANILSEESIRELEERGLDALDDNVDAFKEEDIRWEIVMAKPKKRLTAQPIKRKRTQATKITLVDIRQQNHAIPQLRKSDFVSKPPLPDLWTQVQSIATNVSAYLAPHPPSFFLSYLHSPQYETPYQALFAAIESICNAIPSLDLEYTTLLLNSLDILLPEYEPLDSEQRSRLVGETELCIRATNGRGEDVIDLVKFLRELNSDASSGKRELGIYHLPPHKPPPSPIITKETSNRRTSLSLTSPPMSPQIAPISPSPLSPTPNFSQGDKPDPYQWQTVPVRQVPDDSSPRLAQSIPAYARVPALGRKGKGSGNRYGKGGKGDVGELSSSNNKIREHRRRQEEYLKQAAKMWQRGDKKTRGGEIAFYYAEKAREFQEMAKNEALENARIMVDSKRSFTGKYDEIDLHGTTVFEAVTIVKEILQDINCSPSQPLKIITGKGTHSTNKVAVLRPAIKNALLNDGWSVGTWDAGLVERRRARIVPKSLVAPTVPLHQSRPTPDKIMPRLQVVQALEQIQTTPFESSFLSRFQGTRGSTFPGLIAVDWETVTPWMSLMRDIRDHYKLAHPERIQPMESMAPITYCTLQAWHLNQIHDLLERAFWTGIDVSDSLEYSPERCTVVACYERLVIGVAIMSSPQETYITYLAVKAGWDKAQIARTMLFHLIKMNPRKDVTLHVSANNSAMLLYNQFGFKAEEFVAGFYEDYLDSVSRTSKNAFRLRLRQ</sequence>
<dbReference type="Gene3D" id="3.40.630.30">
    <property type="match status" value="1"/>
</dbReference>
<feature type="region of interest" description="Disordered" evidence="1">
    <location>
        <begin position="359"/>
        <end position="420"/>
    </location>
</feature>
<dbReference type="PROSITE" id="PS51186">
    <property type="entry name" value="GNAT"/>
    <property type="match status" value="1"/>
</dbReference>
<dbReference type="InterPro" id="IPR000182">
    <property type="entry name" value="GNAT_dom"/>
</dbReference>
<keyword evidence="5" id="KW-1185">Reference proteome</keyword>
<dbReference type="InterPro" id="IPR052772">
    <property type="entry name" value="Endo/PolyKinase_Domain-Protein"/>
</dbReference>
<evidence type="ECO:0000259" key="3">
    <source>
        <dbReference type="PROSITE" id="PS51186"/>
    </source>
</evidence>
<dbReference type="SUPFAM" id="SSF55729">
    <property type="entry name" value="Acyl-CoA N-acyltransferases (Nat)"/>
    <property type="match status" value="1"/>
</dbReference>
<dbReference type="Gene3D" id="3.30.1370.110">
    <property type="match status" value="1"/>
</dbReference>
<dbReference type="SUPFAM" id="SSF160443">
    <property type="entry name" value="SMR domain-like"/>
    <property type="match status" value="1"/>
</dbReference>
<dbReference type="InterPro" id="IPR036063">
    <property type="entry name" value="Smr_dom_sf"/>
</dbReference>
<feature type="region of interest" description="Disordered" evidence="1">
    <location>
        <begin position="448"/>
        <end position="482"/>
    </location>
</feature>
<dbReference type="InterPro" id="IPR016181">
    <property type="entry name" value="Acyl_CoA_acyltransferase"/>
</dbReference>
<dbReference type="PANTHER" id="PTHR46535:SF1">
    <property type="entry name" value="NEDD4-BINDING PROTEIN 2"/>
    <property type="match status" value="1"/>
</dbReference>
<evidence type="ECO:0000256" key="1">
    <source>
        <dbReference type="SAM" id="MobiDB-lite"/>
    </source>
</evidence>
<feature type="compositionally biased region" description="Low complexity" evidence="1">
    <location>
        <begin position="380"/>
        <end position="389"/>
    </location>
</feature>
<evidence type="ECO:0008006" key="6">
    <source>
        <dbReference type="Google" id="ProtNLM"/>
    </source>
</evidence>
<dbReference type="EMBL" id="JAACJO010000002">
    <property type="protein sequence ID" value="KAF5362531.1"/>
    <property type="molecule type" value="Genomic_DNA"/>
</dbReference>
<evidence type="ECO:0000259" key="2">
    <source>
        <dbReference type="PROSITE" id="PS50828"/>
    </source>
</evidence>
<dbReference type="InterPro" id="IPR013899">
    <property type="entry name" value="DUF1771"/>
</dbReference>
<feature type="domain" description="N-acetyltransferase" evidence="3">
    <location>
        <begin position="722"/>
        <end position="865"/>
    </location>
</feature>
<dbReference type="PANTHER" id="PTHR46535">
    <property type="entry name" value="NEDD4-BINDING PROTEIN 2"/>
    <property type="match status" value="1"/>
</dbReference>
<dbReference type="Pfam" id="PF01713">
    <property type="entry name" value="Smr"/>
    <property type="match status" value="1"/>
</dbReference>